<dbReference type="PANTHER" id="PTHR37445">
    <property type="entry name" value="PROTEIN CBG24663"/>
    <property type="match status" value="1"/>
</dbReference>
<evidence type="ECO:0000256" key="2">
    <source>
        <dbReference type="ARBA" id="ARBA00022771"/>
    </source>
</evidence>
<evidence type="ECO:0000256" key="1">
    <source>
        <dbReference type="ARBA" id="ARBA00022723"/>
    </source>
</evidence>
<evidence type="ECO:0000313" key="8">
    <source>
        <dbReference type="Proteomes" id="UP001153737"/>
    </source>
</evidence>
<evidence type="ECO:0000256" key="3">
    <source>
        <dbReference type="ARBA" id="ARBA00022833"/>
    </source>
</evidence>
<keyword evidence="1" id="KW-0479">Metal-binding</keyword>
<dbReference type="EMBL" id="OU896723">
    <property type="protein sequence ID" value="CAG9818079.1"/>
    <property type="molecule type" value="Genomic_DNA"/>
</dbReference>
<dbReference type="Gene3D" id="3.30.40.10">
    <property type="entry name" value="Zinc/RING finger domain, C3HC4 (zinc finger)"/>
    <property type="match status" value="1"/>
</dbReference>
<dbReference type="InterPro" id="IPR019787">
    <property type="entry name" value="Znf_PHD-finger"/>
</dbReference>
<dbReference type="InterPro" id="IPR011011">
    <property type="entry name" value="Znf_FYVE_PHD"/>
</dbReference>
<dbReference type="GO" id="GO:0008270">
    <property type="term" value="F:zinc ion binding"/>
    <property type="evidence" value="ECO:0007669"/>
    <property type="project" value="UniProtKB-KW"/>
</dbReference>
<keyword evidence="2 4" id="KW-0863">Zinc-finger</keyword>
<feature type="coiled-coil region" evidence="5">
    <location>
        <begin position="103"/>
        <end position="137"/>
    </location>
</feature>
<dbReference type="Proteomes" id="UP001153737">
    <property type="component" value="Chromosome 17"/>
</dbReference>
<sequence length="305" mass="33639">MPDKSTSKSTGTSFNTICHVCDYDVPNAGDSIYCSVCSRRPHRSCARRSSSAVGGDPTWCCDTCNFDQDSSTASGPLNTNHFNAIMAQLSTVTNAITASNSKISELANILTSHAAEISQLRDENKILQQKMISLENKISISGVSKEVDHEQLVVEATERIKREKNIILFGIPESNHSITTNTPRLLKVVLPSPEIALPVLKKKANIPRNRFPNVRVKPDLTPSQNNQLKKLRTELNERISKGTGGTESTILQRNNTCTTFVSTKRKTGNRGSNHSVQLPVRSLSLRNTCPNSRRSRHANVMDDQI</sequence>
<evidence type="ECO:0000256" key="4">
    <source>
        <dbReference type="PROSITE-ProRule" id="PRU00146"/>
    </source>
</evidence>
<organism evidence="7 8">
    <name type="scientific">Phaedon cochleariae</name>
    <name type="common">Mustard beetle</name>
    <dbReference type="NCBI Taxonomy" id="80249"/>
    <lineage>
        <taxon>Eukaryota</taxon>
        <taxon>Metazoa</taxon>
        <taxon>Ecdysozoa</taxon>
        <taxon>Arthropoda</taxon>
        <taxon>Hexapoda</taxon>
        <taxon>Insecta</taxon>
        <taxon>Pterygota</taxon>
        <taxon>Neoptera</taxon>
        <taxon>Endopterygota</taxon>
        <taxon>Coleoptera</taxon>
        <taxon>Polyphaga</taxon>
        <taxon>Cucujiformia</taxon>
        <taxon>Chrysomeloidea</taxon>
        <taxon>Chrysomelidae</taxon>
        <taxon>Chrysomelinae</taxon>
        <taxon>Chrysomelini</taxon>
        <taxon>Phaedon</taxon>
    </lineage>
</organism>
<evidence type="ECO:0000256" key="5">
    <source>
        <dbReference type="SAM" id="Coils"/>
    </source>
</evidence>
<reference evidence="7" key="1">
    <citation type="submission" date="2022-01" db="EMBL/GenBank/DDBJ databases">
        <authorList>
            <person name="King R."/>
        </authorList>
    </citation>
    <scope>NUCLEOTIDE SEQUENCE</scope>
</reference>
<name>A0A9N9SH58_PHACE</name>
<dbReference type="PANTHER" id="PTHR37445:SF3">
    <property type="entry name" value="ZINC FINGER PHD-TYPE DOMAIN-CONTAINING PROTEIN"/>
    <property type="match status" value="1"/>
</dbReference>
<dbReference type="SUPFAM" id="SSF57903">
    <property type="entry name" value="FYVE/PHD zinc finger"/>
    <property type="match status" value="1"/>
</dbReference>
<evidence type="ECO:0000313" key="7">
    <source>
        <dbReference type="EMBL" id="CAG9818079.1"/>
    </source>
</evidence>
<keyword evidence="8" id="KW-1185">Reference proteome</keyword>
<protein>
    <recommendedName>
        <fullName evidence="6">PHD-type domain-containing protein</fullName>
    </recommendedName>
</protein>
<feature type="domain" description="PHD-type" evidence="6">
    <location>
        <begin position="15"/>
        <end position="67"/>
    </location>
</feature>
<evidence type="ECO:0000259" key="6">
    <source>
        <dbReference type="PROSITE" id="PS50016"/>
    </source>
</evidence>
<keyword evidence="5" id="KW-0175">Coiled coil</keyword>
<proteinExistence type="predicted"/>
<keyword evidence="3" id="KW-0862">Zinc</keyword>
<dbReference type="PROSITE" id="PS50016">
    <property type="entry name" value="ZF_PHD_2"/>
    <property type="match status" value="1"/>
</dbReference>
<accession>A0A9N9SH58</accession>
<reference evidence="7" key="2">
    <citation type="submission" date="2022-10" db="EMBL/GenBank/DDBJ databases">
        <authorList>
            <consortium name="ENA_rothamsted_submissions"/>
            <consortium name="culmorum"/>
            <person name="King R."/>
        </authorList>
    </citation>
    <scope>NUCLEOTIDE SEQUENCE</scope>
</reference>
<dbReference type="AlphaFoldDB" id="A0A9N9SH58"/>
<dbReference type="CDD" id="cd15489">
    <property type="entry name" value="PHD_SF"/>
    <property type="match status" value="1"/>
</dbReference>
<gene>
    <name evidence="7" type="ORF">PHAECO_LOCUS5790</name>
</gene>
<dbReference type="InterPro" id="IPR013083">
    <property type="entry name" value="Znf_RING/FYVE/PHD"/>
</dbReference>
<dbReference type="OrthoDB" id="6738932at2759"/>